<protein>
    <submittedName>
        <fullName evidence="2">Uncharacterized protein</fullName>
    </submittedName>
</protein>
<sequence length="58" mass="6226">MATKGILKKTDVKLRALSHSDKSRSVKHKKSKVRGVGTGIKIAEPELTSQVIPAGMRG</sequence>
<dbReference type="AlphaFoldDB" id="H5V2Q5"/>
<evidence type="ECO:0000313" key="3">
    <source>
        <dbReference type="Proteomes" id="UP000010297"/>
    </source>
</evidence>
<name>H5V2Q5_ATLHE</name>
<gene>
    <name evidence="2" type="ORF">EH105704_06_01140</name>
</gene>
<comment type="caution">
    <text evidence="2">The sequence shown here is derived from an EMBL/GenBank/DDBJ whole genome shotgun (WGS) entry which is preliminary data.</text>
</comment>
<dbReference type="EMBL" id="BAFF01000006">
    <property type="protein sequence ID" value="GAB52341.1"/>
    <property type="molecule type" value="Genomic_DNA"/>
</dbReference>
<feature type="region of interest" description="Disordered" evidence="1">
    <location>
        <begin position="17"/>
        <end position="37"/>
    </location>
</feature>
<proteinExistence type="predicted"/>
<organism evidence="2 3">
    <name type="scientific">Atlantibacter hermannii NBRC 105704</name>
    <dbReference type="NCBI Taxonomy" id="1115512"/>
    <lineage>
        <taxon>Bacteria</taxon>
        <taxon>Pseudomonadati</taxon>
        <taxon>Pseudomonadota</taxon>
        <taxon>Gammaproteobacteria</taxon>
        <taxon>Enterobacterales</taxon>
        <taxon>Enterobacteriaceae</taxon>
        <taxon>Atlantibacter</taxon>
    </lineage>
</organism>
<evidence type="ECO:0000256" key="1">
    <source>
        <dbReference type="SAM" id="MobiDB-lite"/>
    </source>
</evidence>
<dbReference type="GeneID" id="92827596"/>
<reference evidence="2 3" key="1">
    <citation type="submission" date="2012-02" db="EMBL/GenBank/DDBJ databases">
        <title>Whole genome shotgun sequence of Escherichia hermannii NBRC 105704.</title>
        <authorList>
            <person name="Yoshida I."/>
            <person name="Hosoyama A."/>
            <person name="Tsuchikane K."/>
            <person name="Katsumata H."/>
            <person name="Yamazaki S."/>
            <person name="Fujita N."/>
        </authorList>
    </citation>
    <scope>NUCLEOTIDE SEQUENCE [LARGE SCALE GENOMIC DNA]</scope>
    <source>
        <strain evidence="2 3">NBRC 105704</strain>
    </source>
</reference>
<dbReference type="RefSeq" id="WP_002436136.1">
    <property type="nucleotide sequence ID" value="NZ_BAFF01000006.1"/>
</dbReference>
<evidence type="ECO:0000313" key="2">
    <source>
        <dbReference type="EMBL" id="GAB52341.1"/>
    </source>
</evidence>
<keyword evidence="3" id="KW-1185">Reference proteome</keyword>
<dbReference type="Proteomes" id="UP000010297">
    <property type="component" value="Unassembled WGS sequence"/>
</dbReference>
<accession>H5V2Q5</accession>